<comment type="caution">
    <text evidence="2">The sequence shown here is derived from an EMBL/GenBank/DDBJ whole genome shotgun (WGS) entry which is preliminary data.</text>
</comment>
<protein>
    <recommendedName>
        <fullName evidence="4">Transcriptional regulator</fullName>
    </recommendedName>
</protein>
<accession>A0ABP4UM41</accession>
<organism evidence="2 3">
    <name type="scientific">Streptomyces yatensis</name>
    <dbReference type="NCBI Taxonomy" id="155177"/>
    <lineage>
        <taxon>Bacteria</taxon>
        <taxon>Bacillati</taxon>
        <taxon>Actinomycetota</taxon>
        <taxon>Actinomycetes</taxon>
        <taxon>Kitasatosporales</taxon>
        <taxon>Streptomycetaceae</taxon>
        <taxon>Streptomyces</taxon>
        <taxon>Streptomyces violaceusniger group</taxon>
    </lineage>
</organism>
<feature type="region of interest" description="Disordered" evidence="1">
    <location>
        <begin position="67"/>
        <end position="90"/>
    </location>
</feature>
<evidence type="ECO:0008006" key="4">
    <source>
        <dbReference type="Google" id="ProtNLM"/>
    </source>
</evidence>
<keyword evidence="3" id="KW-1185">Reference proteome</keyword>
<name>A0ABP4UM41_9ACTN</name>
<gene>
    <name evidence="2" type="ORF">GCM10009680_53950</name>
</gene>
<proteinExistence type="predicted"/>
<evidence type="ECO:0000313" key="2">
    <source>
        <dbReference type="EMBL" id="GAA1706413.1"/>
    </source>
</evidence>
<reference evidence="3" key="1">
    <citation type="journal article" date="2019" name="Int. J. Syst. Evol. Microbiol.">
        <title>The Global Catalogue of Microorganisms (GCM) 10K type strain sequencing project: providing services to taxonomists for standard genome sequencing and annotation.</title>
        <authorList>
            <consortium name="The Broad Institute Genomics Platform"/>
            <consortium name="The Broad Institute Genome Sequencing Center for Infectious Disease"/>
            <person name="Wu L."/>
            <person name="Ma J."/>
        </authorList>
    </citation>
    <scope>NUCLEOTIDE SEQUENCE [LARGE SCALE GENOMIC DNA]</scope>
    <source>
        <strain evidence="3">JCM 13244</strain>
    </source>
</reference>
<dbReference type="Proteomes" id="UP001499947">
    <property type="component" value="Unassembled WGS sequence"/>
</dbReference>
<dbReference type="EMBL" id="BAAALR010000061">
    <property type="protein sequence ID" value="GAA1706413.1"/>
    <property type="molecule type" value="Genomic_DNA"/>
</dbReference>
<evidence type="ECO:0000256" key="1">
    <source>
        <dbReference type="SAM" id="MobiDB-lite"/>
    </source>
</evidence>
<evidence type="ECO:0000313" key="3">
    <source>
        <dbReference type="Proteomes" id="UP001499947"/>
    </source>
</evidence>
<sequence length="90" mass="9889">MDRGHGRPAGDDLRGLLDRAGTLVKEGLGDARRAVSRLRGQRTPSLERLAELVERYRVDLELDVHCPSSGRLAPCPPTRISPSTAAHRRP</sequence>